<feature type="compositionally biased region" description="Polar residues" evidence="1">
    <location>
        <begin position="456"/>
        <end position="470"/>
    </location>
</feature>
<evidence type="ECO:0000256" key="1">
    <source>
        <dbReference type="SAM" id="MobiDB-lite"/>
    </source>
</evidence>
<sequence length="488" mass="54809">MSINLVQQQDELHGMMPSLMSQKNNYGHHHSTPNDEYAVVNHHHHLDQTNALSLSYSSSVVRQQQSQQATHHYNDQDQYPSYEEFDAIVQDYLQNLSSKKRDKALIDQARYAMILQVLKDPRNTAVSTAQFRFWVKKMFQLTPRQIVCHDGKPVAMREQIYGILVRAHREAHHGGRDKTSALVRRRYSWIPKELIARFVRHCPFCISRRNGSQQSPLSLGIFLPATPPTYSMMPTSSSTKEEEENRLRAPSMMASSSSASSSASYPDEMMMMAAAAAHHQQQEHTSMSPYGAGSTIDISWPPHQQQNYYAAAAAMSVSTGNTNFFNSQQTSSDKCNNTDYYSNTRHPYSMTYSSSNNMVADIEEQPMMMQPAVSVYYAQEYGLKQNTNYPLLENSNQSNNMTFVTPSSRNNSLFYSNNNSSQVAPAVTPSPSLSPSSSSTSATSSPVHPVYHASANKDNSYIQPQRQQAPNNNSSGALNLLSHQQSLF</sequence>
<reference evidence="3" key="1">
    <citation type="submission" date="2021-01" db="EMBL/GenBank/DDBJ databases">
        <title>Metabolic potential, ecology and presence of endohyphal bacteria is reflected in genomic diversity of Mucoromycotina.</title>
        <authorList>
            <person name="Muszewska A."/>
            <person name="Okrasinska A."/>
            <person name="Steczkiewicz K."/>
            <person name="Drgas O."/>
            <person name="Orlowska M."/>
            <person name="Perlinska-Lenart U."/>
            <person name="Aleksandrzak-Piekarczyk T."/>
            <person name="Szatraj K."/>
            <person name="Zielenkiewicz U."/>
            <person name="Pilsyk S."/>
            <person name="Malc E."/>
            <person name="Mieczkowski P."/>
            <person name="Kruszewska J.S."/>
            <person name="Biernat P."/>
            <person name="Pawlowska J."/>
        </authorList>
    </citation>
    <scope>NUCLEOTIDE SEQUENCE</scope>
    <source>
        <strain evidence="3">WA0000018081</strain>
    </source>
</reference>
<feature type="region of interest" description="Disordered" evidence="1">
    <location>
        <begin position="230"/>
        <end position="263"/>
    </location>
</feature>
<feature type="compositionally biased region" description="Low complexity" evidence="1">
    <location>
        <begin position="471"/>
        <end position="482"/>
    </location>
</feature>
<dbReference type="Proteomes" id="UP000613177">
    <property type="component" value="Unassembled WGS sequence"/>
</dbReference>
<keyword evidence="4" id="KW-1185">Reference proteome</keyword>
<feature type="region of interest" description="Disordered" evidence="1">
    <location>
        <begin position="414"/>
        <end position="488"/>
    </location>
</feature>
<dbReference type="AlphaFoldDB" id="A0A8H7STG9"/>
<dbReference type="OrthoDB" id="2499658at2759"/>
<name>A0A8H7STG9_9FUNG</name>
<feature type="domain" description="Integrase zinc-binding" evidence="2">
    <location>
        <begin position="162"/>
        <end position="209"/>
    </location>
</feature>
<comment type="caution">
    <text evidence="3">The sequence shown here is derived from an EMBL/GenBank/DDBJ whole genome shotgun (WGS) entry which is preliminary data.</text>
</comment>
<evidence type="ECO:0000259" key="2">
    <source>
        <dbReference type="Pfam" id="PF17921"/>
    </source>
</evidence>
<dbReference type="EMBL" id="JAEPRE010000045">
    <property type="protein sequence ID" value="KAG2234791.1"/>
    <property type="molecule type" value="Genomic_DNA"/>
</dbReference>
<evidence type="ECO:0000313" key="4">
    <source>
        <dbReference type="Proteomes" id="UP000613177"/>
    </source>
</evidence>
<evidence type="ECO:0000313" key="3">
    <source>
        <dbReference type="EMBL" id="KAG2234791.1"/>
    </source>
</evidence>
<organism evidence="3 4">
    <name type="scientific">Thamnidium elegans</name>
    <dbReference type="NCBI Taxonomy" id="101142"/>
    <lineage>
        <taxon>Eukaryota</taxon>
        <taxon>Fungi</taxon>
        <taxon>Fungi incertae sedis</taxon>
        <taxon>Mucoromycota</taxon>
        <taxon>Mucoromycotina</taxon>
        <taxon>Mucoromycetes</taxon>
        <taxon>Mucorales</taxon>
        <taxon>Mucorineae</taxon>
        <taxon>Mucoraceae</taxon>
        <taxon>Thamnidium</taxon>
    </lineage>
</organism>
<dbReference type="InterPro" id="IPR041588">
    <property type="entry name" value="Integrase_H2C2"/>
</dbReference>
<feature type="compositionally biased region" description="Low complexity" evidence="1">
    <location>
        <begin position="251"/>
        <end position="263"/>
    </location>
</feature>
<dbReference type="Pfam" id="PF17921">
    <property type="entry name" value="Integrase_H2C2"/>
    <property type="match status" value="1"/>
</dbReference>
<proteinExistence type="predicted"/>
<protein>
    <recommendedName>
        <fullName evidence="2">Integrase zinc-binding domain-containing protein</fullName>
    </recommendedName>
</protein>
<feature type="compositionally biased region" description="Low complexity" evidence="1">
    <location>
        <begin position="414"/>
        <end position="447"/>
    </location>
</feature>
<gene>
    <name evidence="3" type="ORF">INT48_006708</name>
</gene>
<dbReference type="Gene3D" id="1.10.340.70">
    <property type="match status" value="1"/>
</dbReference>
<accession>A0A8H7STG9</accession>